<proteinExistence type="predicted"/>
<keyword evidence="2" id="KW-1185">Reference proteome</keyword>
<evidence type="ECO:0000313" key="2">
    <source>
        <dbReference type="Proteomes" id="UP001519064"/>
    </source>
</evidence>
<dbReference type="EMBL" id="JADKMA010000025">
    <property type="protein sequence ID" value="MBO8191546.1"/>
    <property type="molecule type" value="Genomic_DNA"/>
</dbReference>
<dbReference type="InterPro" id="IPR026286">
    <property type="entry name" value="MaiA/AMDase"/>
</dbReference>
<organism evidence="1 2">
    <name type="scientific">Streptomyces oryzae</name>
    <dbReference type="NCBI Taxonomy" id="1434886"/>
    <lineage>
        <taxon>Bacteria</taxon>
        <taxon>Bacillati</taxon>
        <taxon>Actinomycetota</taxon>
        <taxon>Actinomycetes</taxon>
        <taxon>Kitasatosporales</taxon>
        <taxon>Streptomycetaceae</taxon>
        <taxon>Streptomyces</taxon>
    </lineage>
</organism>
<accession>A0ABS3X857</accession>
<dbReference type="GO" id="GO:0016853">
    <property type="term" value="F:isomerase activity"/>
    <property type="evidence" value="ECO:0007669"/>
    <property type="project" value="UniProtKB-KW"/>
</dbReference>
<dbReference type="Gene3D" id="3.40.50.12500">
    <property type="match status" value="1"/>
</dbReference>
<evidence type="ECO:0000313" key="1">
    <source>
        <dbReference type="EMBL" id="MBO8191546.1"/>
    </source>
</evidence>
<name>A0ABS3X857_9ACTN</name>
<sequence>MWQNDGWNVRVRLGVLTPHADVGPESELRAMAPADVGIHAARVPFGAMRPGGEMDKTIPLAPIRAFAEPPYVDEATERLAAAPLAAIGFAFTSSAYVIGASGEEAMLERLYTRAGGIPVVATCTAMVDALRTVGASRLSLVDPPWFDAELNALGRRYYETAGFAVPFSVPCPLPSGQTLVRPDELYDWVSAHVPDSADAVVLGGNGFRAVGVVERLEARLGRPVLTPNQVLLWAMLRAAGTSTDDVAGYGRLFALAGPAPFPASSPGPGGRV</sequence>
<dbReference type="PANTHER" id="PTHR40267:SF1">
    <property type="entry name" value="BLR3294 PROTEIN"/>
    <property type="match status" value="1"/>
</dbReference>
<dbReference type="InterPro" id="IPR053714">
    <property type="entry name" value="Iso_Racemase_Enz_sf"/>
</dbReference>
<dbReference type="Pfam" id="PF17645">
    <property type="entry name" value="Amdase"/>
    <property type="match status" value="1"/>
</dbReference>
<dbReference type="PANTHER" id="PTHR40267">
    <property type="entry name" value="BLR3294 PROTEIN"/>
    <property type="match status" value="1"/>
</dbReference>
<comment type="caution">
    <text evidence="1">The sequence shown here is derived from an EMBL/GenBank/DDBJ whole genome shotgun (WGS) entry which is preliminary data.</text>
</comment>
<gene>
    <name evidence="1" type="ORF">ITI46_07550</name>
</gene>
<reference evidence="1 2" key="1">
    <citation type="submission" date="2020-11" db="EMBL/GenBank/DDBJ databases">
        <title>Streptomyces spirodelae sp. nov., isolated from duckweed.</title>
        <authorList>
            <person name="Saimee Y."/>
            <person name="Duangmal K."/>
        </authorList>
    </citation>
    <scope>NUCLEOTIDE SEQUENCE [LARGE SCALE GENOMIC DNA]</scope>
    <source>
        <strain evidence="1 2">S16-07</strain>
    </source>
</reference>
<dbReference type="RefSeq" id="WP_209238644.1">
    <property type="nucleotide sequence ID" value="NZ_JADKMA010000025.1"/>
</dbReference>
<protein>
    <submittedName>
        <fullName evidence="1">Maleate cis-trans isomerase</fullName>
    </submittedName>
</protein>
<dbReference type="Proteomes" id="UP001519064">
    <property type="component" value="Unassembled WGS sequence"/>
</dbReference>
<keyword evidence="1" id="KW-0413">Isomerase</keyword>